<accession>A0AAE3AN09</accession>
<dbReference type="InterPro" id="IPR009492">
    <property type="entry name" value="TniQ"/>
</dbReference>
<dbReference type="AlphaFoldDB" id="A0AAE3AN09"/>
<dbReference type="EMBL" id="JAJEPU010000018">
    <property type="protein sequence ID" value="MCC2164699.1"/>
    <property type="molecule type" value="Genomic_DNA"/>
</dbReference>
<gene>
    <name evidence="2" type="ORF">LKD32_07360</name>
</gene>
<name>A0AAE3AN09_9FIRM</name>
<organism evidence="2 3">
    <name type="scientific">Brotaphodocola catenula</name>
    <dbReference type="NCBI Taxonomy" id="2885361"/>
    <lineage>
        <taxon>Bacteria</taxon>
        <taxon>Bacillati</taxon>
        <taxon>Bacillota</taxon>
        <taxon>Clostridia</taxon>
        <taxon>Lachnospirales</taxon>
        <taxon>Lachnospiraceae</taxon>
        <taxon>Brotaphodocola</taxon>
    </lineage>
</organism>
<dbReference type="Proteomes" id="UP001198962">
    <property type="component" value="Unassembled WGS sequence"/>
</dbReference>
<keyword evidence="3" id="KW-1185">Reference proteome</keyword>
<dbReference type="Pfam" id="PF06527">
    <property type="entry name" value="TniQ"/>
    <property type="match status" value="1"/>
</dbReference>
<reference evidence="2" key="1">
    <citation type="submission" date="2021-10" db="EMBL/GenBank/DDBJ databases">
        <title>Anaerobic single-cell dispensing facilitates the cultivation of human gut bacteria.</title>
        <authorList>
            <person name="Afrizal A."/>
        </authorList>
    </citation>
    <scope>NUCLEOTIDE SEQUENCE</scope>
    <source>
        <strain evidence="2">CLA-AA-H274</strain>
    </source>
</reference>
<evidence type="ECO:0000259" key="1">
    <source>
        <dbReference type="Pfam" id="PF06527"/>
    </source>
</evidence>
<evidence type="ECO:0000313" key="3">
    <source>
        <dbReference type="Proteomes" id="UP001198962"/>
    </source>
</evidence>
<sequence length="803" mass="92389">MLMPTCLKPYPGELLYGWIVRLFRVNMYDSLEKFCAAYIPYEDRKFNMGKPVPVRLDYRFNLDHICSENGEFECFPDVRSMIAEMTPLTTLFPFMTRGYQAECMEILLREHNGCKLDIPVMDSDITELRVCPDCAREDIAAYGRPYLHTVHHLPGVRICPKHHRVLMCVRTDPEEWEYGEDDTSMVPMELKADEATETRISEFMRGLYESPPDLDLIGLQAVILNRMGERGYPLESPYGNLTADLQSAGYAGLFAGKTDVRVFKVLSQKKIVPEDAIALLLFLFRDYEDFREAASKVQADDTGKLAELFPGYTVHSADHWIAELECRKCGERFHIHPYALYLGAGCPKCDREADPDEVFQRQLHMLGDGAYELEEHFPGYGRPVRIRHKTCGKERSVNASELIWMEKRCYCETYLRREELQARIDRAAQAKNVYTLVEYRGGQGIGQFVTLRHEACGGEFTIGLRAFEQVPNCRCCGQGKAVVDRFGERFHELMGDEYEMVTPYQGLSKMMTVRHRTCGTTTEGYALSFLNGKRCALCTPIIPKEDMRGYVTECTGGEYRVSSIERNTITVCGPDGKELTNSVQFFIQELSLGEKSSVFNHVVKKPEISLRDAAVLYFKAKEVCEKYGVWIPEETDAAMEFAKIQYLSRQLLAEGHLFRKCPGVFSVDLDVPDETVIREIYLERRGEHIGAYYHESAAYHAGILDKKPETEYILCNDVKTDDFRNQKVGNTKFKTRAAYAEINNRNYKAIEGINLLMFSGKHPEYKKAVEDWFLENRIYISDMEPYFQYYPFMIKKIVKELFK</sequence>
<dbReference type="RefSeq" id="WP_308451263.1">
    <property type="nucleotide sequence ID" value="NZ_JAJEPU010000018.1"/>
</dbReference>
<feature type="domain" description="TniQ" evidence="1">
    <location>
        <begin position="6"/>
        <end position="166"/>
    </location>
</feature>
<evidence type="ECO:0000313" key="2">
    <source>
        <dbReference type="EMBL" id="MCC2164699.1"/>
    </source>
</evidence>
<protein>
    <submittedName>
        <fullName evidence="2">TniQ family protein</fullName>
    </submittedName>
</protein>
<comment type="caution">
    <text evidence="2">The sequence shown here is derived from an EMBL/GenBank/DDBJ whole genome shotgun (WGS) entry which is preliminary data.</text>
</comment>
<proteinExistence type="predicted"/>